<keyword evidence="12" id="KW-0732">Signal</keyword>
<dbReference type="PANTHER" id="PTHR11844:SF33">
    <property type="entry name" value="TISSUE INHIBITOR OF METALLOPROTEINASE"/>
    <property type="match status" value="1"/>
</dbReference>
<keyword evidence="14" id="KW-0378">Hydrolase</keyword>
<feature type="domain" description="NTR" evidence="13">
    <location>
        <begin position="25"/>
        <end position="140"/>
    </location>
</feature>
<evidence type="ECO:0000256" key="3">
    <source>
        <dbReference type="ARBA" id="ARBA00022525"/>
    </source>
</evidence>
<feature type="disulfide bond" evidence="11">
    <location>
        <begin position="25"/>
        <end position="92"/>
    </location>
</feature>
<evidence type="ECO:0000313" key="14">
    <source>
        <dbReference type="EMBL" id="NOV51539.1"/>
    </source>
</evidence>
<sequence>MACWSHCLAALLLIVALGTYHADACTCMPAHPQEQFCRADYVIVARVMKSHRTANDQLVYKVQILQEYKMSEKAPHYLKSGRLVTSGADSMCGANLQIGETYVIMGRTRARLSMCDFYKPYRSLTTVMKRGVLGMYEKGCQCPIKTMMRAQNTTYRLPLDSCKWSFINGDCEGDYGICIRREDQITGRVTCHWRRNSFYKKCKALQSYPSP</sequence>
<keyword evidence="8 11" id="KW-1015">Disulfide bond</keyword>
<evidence type="ECO:0000256" key="6">
    <source>
        <dbReference type="ARBA" id="ARBA00022723"/>
    </source>
</evidence>
<organism evidence="14">
    <name type="scientific">Xenopsylla cheopis</name>
    <name type="common">Oriental rat flea</name>
    <name type="synonym">Pulex cheopis</name>
    <dbReference type="NCBI Taxonomy" id="163159"/>
    <lineage>
        <taxon>Eukaryota</taxon>
        <taxon>Metazoa</taxon>
        <taxon>Ecdysozoa</taxon>
        <taxon>Arthropoda</taxon>
        <taxon>Hexapoda</taxon>
        <taxon>Insecta</taxon>
        <taxon>Pterygota</taxon>
        <taxon>Neoptera</taxon>
        <taxon>Endopterygota</taxon>
        <taxon>Siphonaptera</taxon>
        <taxon>Pulicidae</taxon>
        <taxon>Xenopsyllinae</taxon>
        <taxon>Xenopsylla</taxon>
    </lineage>
</organism>
<dbReference type="GO" id="GO:0002020">
    <property type="term" value="F:protease binding"/>
    <property type="evidence" value="ECO:0007669"/>
    <property type="project" value="TreeGrafter"/>
</dbReference>
<dbReference type="Gene3D" id="3.90.370.10">
    <property type="entry name" value="Tissue inhibitor of metalloproteinase-1. Chain B, domain 1"/>
    <property type="match status" value="1"/>
</dbReference>
<dbReference type="InterPro" id="IPR027465">
    <property type="entry name" value="TIMP_C"/>
</dbReference>
<dbReference type="EMBL" id="GIIL01007813">
    <property type="protein sequence ID" value="NOV51539.1"/>
    <property type="molecule type" value="Transcribed_RNA"/>
</dbReference>
<dbReference type="InterPro" id="IPR008993">
    <property type="entry name" value="TIMP-like_OB-fold"/>
</dbReference>
<evidence type="ECO:0000259" key="13">
    <source>
        <dbReference type="PROSITE" id="PS50189"/>
    </source>
</evidence>
<keyword evidence="6 10" id="KW-0479">Metal-binding</keyword>
<accession>A0A6M2DYY8</accession>
<dbReference type="PANTHER" id="PTHR11844">
    <property type="entry name" value="METALLOPROTEASE INHIBITOR"/>
    <property type="match status" value="1"/>
</dbReference>
<proteinExistence type="inferred from homology"/>
<comment type="subcellular location">
    <subcellularLocation>
        <location evidence="1">Secreted</location>
    </subcellularLocation>
</comment>
<evidence type="ECO:0000256" key="7">
    <source>
        <dbReference type="ARBA" id="ARBA00022833"/>
    </source>
</evidence>
<dbReference type="GO" id="GO:0008191">
    <property type="term" value="F:metalloendopeptidase inhibitor activity"/>
    <property type="evidence" value="ECO:0007669"/>
    <property type="project" value="InterPro"/>
</dbReference>
<dbReference type="PROSITE" id="PS50189">
    <property type="entry name" value="NTR"/>
    <property type="match status" value="1"/>
</dbReference>
<evidence type="ECO:0000256" key="5">
    <source>
        <dbReference type="ARBA" id="ARBA00022690"/>
    </source>
</evidence>
<dbReference type="GO" id="GO:0031012">
    <property type="term" value="C:extracellular matrix"/>
    <property type="evidence" value="ECO:0007669"/>
    <property type="project" value="TreeGrafter"/>
</dbReference>
<dbReference type="AlphaFoldDB" id="A0A6M2DYY8"/>
<dbReference type="GO" id="GO:0051045">
    <property type="term" value="P:negative regulation of membrane protein ectodomain proteolysis"/>
    <property type="evidence" value="ECO:0007669"/>
    <property type="project" value="TreeGrafter"/>
</dbReference>
<feature type="signal peptide" evidence="12">
    <location>
        <begin position="1"/>
        <end position="24"/>
    </location>
</feature>
<evidence type="ECO:0000256" key="1">
    <source>
        <dbReference type="ARBA" id="ARBA00004613"/>
    </source>
</evidence>
<evidence type="ECO:0000256" key="11">
    <source>
        <dbReference type="PIRSR" id="PIRSR601820-3"/>
    </source>
</evidence>
<dbReference type="GO" id="GO:0008237">
    <property type="term" value="F:metallopeptidase activity"/>
    <property type="evidence" value="ECO:0007669"/>
    <property type="project" value="UniProtKB-KW"/>
</dbReference>
<evidence type="ECO:0000256" key="12">
    <source>
        <dbReference type="SAM" id="SignalP"/>
    </source>
</evidence>
<protein>
    <submittedName>
        <fullName evidence="14">Putative secreted metalloprotease</fullName>
    </submittedName>
</protein>
<comment type="similarity">
    <text evidence="2">Belongs to the protease inhibitor I35 (TIMP) family.</text>
</comment>
<evidence type="ECO:0000256" key="8">
    <source>
        <dbReference type="ARBA" id="ARBA00023157"/>
    </source>
</evidence>
<feature type="disulfide bond" evidence="11">
    <location>
        <begin position="27"/>
        <end position="115"/>
    </location>
</feature>
<feature type="chain" id="PRO_5026946594" evidence="12">
    <location>
        <begin position="25"/>
        <end position="211"/>
    </location>
</feature>
<evidence type="ECO:0000256" key="2">
    <source>
        <dbReference type="ARBA" id="ARBA00011027"/>
    </source>
</evidence>
<evidence type="ECO:0000256" key="9">
    <source>
        <dbReference type="ARBA" id="ARBA00023215"/>
    </source>
</evidence>
<keyword evidence="7 10" id="KW-0862">Zinc</keyword>
<keyword evidence="9" id="KW-0481">Metalloenzyme inhibitor</keyword>
<dbReference type="SMART" id="SM00206">
    <property type="entry name" value="NTR"/>
    <property type="match status" value="1"/>
</dbReference>
<dbReference type="GO" id="GO:0046872">
    <property type="term" value="F:metal ion binding"/>
    <property type="evidence" value="ECO:0007669"/>
    <property type="project" value="UniProtKB-KW"/>
</dbReference>
<keyword evidence="14" id="KW-0645">Protease</keyword>
<keyword evidence="5" id="KW-0646">Protease inhibitor</keyword>
<dbReference type="GO" id="GO:0005615">
    <property type="term" value="C:extracellular space"/>
    <property type="evidence" value="ECO:0007669"/>
    <property type="project" value="TreeGrafter"/>
</dbReference>
<keyword evidence="14" id="KW-0482">Metalloprotease</keyword>
<dbReference type="InterPro" id="IPR001820">
    <property type="entry name" value="TIMP"/>
</dbReference>
<dbReference type="GO" id="GO:0006508">
    <property type="term" value="P:proteolysis"/>
    <property type="evidence" value="ECO:0007669"/>
    <property type="project" value="UniProtKB-KW"/>
</dbReference>
<dbReference type="InterPro" id="IPR030490">
    <property type="entry name" value="TIMP_CS"/>
</dbReference>
<keyword evidence="4" id="KW-0483">Metalloprotease inhibitor</keyword>
<dbReference type="CDD" id="cd03577">
    <property type="entry name" value="NTR_TIMP_like"/>
    <property type="match status" value="1"/>
</dbReference>
<feature type="disulfide bond" evidence="11">
    <location>
        <begin position="37"/>
        <end position="140"/>
    </location>
</feature>
<keyword evidence="3" id="KW-0964">Secreted</keyword>
<reference evidence="14" key="1">
    <citation type="submission" date="2020-03" db="EMBL/GenBank/DDBJ databases">
        <title>Transcriptomic Profiling of the Digestive Tract of the Rat Flea, Xenopsylla cheopis, Following Blood Feeding and Infection with Yersinia pestis.</title>
        <authorList>
            <person name="Bland D.M."/>
            <person name="Martens C.A."/>
            <person name="Virtaneva K."/>
            <person name="Kanakabandi K."/>
            <person name="Long D."/>
            <person name="Rosenke R."/>
            <person name="Saturday G.A."/>
            <person name="Hoyt F.H."/>
            <person name="Bruno D.P."/>
            <person name="Ribeiro J.M.C."/>
            <person name="Hinnebusch J."/>
        </authorList>
    </citation>
    <scope>NUCLEOTIDE SEQUENCE</scope>
</reference>
<dbReference type="InterPro" id="IPR001134">
    <property type="entry name" value="Netrin_domain"/>
</dbReference>
<evidence type="ECO:0000256" key="10">
    <source>
        <dbReference type="PIRSR" id="PIRSR601820-1"/>
    </source>
</evidence>
<name>A0A6M2DYY8_XENCH</name>
<dbReference type="Gene3D" id="2.40.50.120">
    <property type="match status" value="1"/>
</dbReference>
<feature type="binding site" evidence="10">
    <location>
        <position position="25"/>
    </location>
    <ligand>
        <name>Zn(2+)</name>
        <dbReference type="ChEBI" id="CHEBI:29105"/>
        <note>ligand shared with metalloproteinase partner</note>
    </ligand>
</feature>
<dbReference type="SUPFAM" id="SSF50242">
    <property type="entry name" value="TIMP-like"/>
    <property type="match status" value="1"/>
</dbReference>
<feature type="disulfide bond" evidence="11">
    <location>
        <begin position="142"/>
        <end position="191"/>
    </location>
</feature>
<dbReference type="PROSITE" id="PS00288">
    <property type="entry name" value="TIMP"/>
    <property type="match status" value="1"/>
</dbReference>
<dbReference type="Pfam" id="PF00965">
    <property type="entry name" value="TIMP"/>
    <property type="match status" value="1"/>
</dbReference>
<evidence type="ECO:0000256" key="4">
    <source>
        <dbReference type="ARBA" id="ARBA00022608"/>
    </source>
</evidence>